<accession>A0ABP7MPG0</accession>
<dbReference type="Gene3D" id="1.10.3090.10">
    <property type="entry name" value="cca-adding enzyme, domain 2"/>
    <property type="match status" value="1"/>
</dbReference>
<evidence type="ECO:0000256" key="3">
    <source>
        <dbReference type="ARBA" id="ARBA00022741"/>
    </source>
</evidence>
<dbReference type="NCBIfam" id="TIGR01942">
    <property type="entry name" value="pcnB"/>
    <property type="match status" value="1"/>
</dbReference>
<keyword evidence="1 7" id="KW-0507">mRNA processing</keyword>
<evidence type="ECO:0000313" key="14">
    <source>
        <dbReference type="Proteomes" id="UP001501565"/>
    </source>
</evidence>
<dbReference type="InterPro" id="IPR002646">
    <property type="entry name" value="PolA_pol_head_dom"/>
</dbReference>
<evidence type="ECO:0000256" key="1">
    <source>
        <dbReference type="ARBA" id="ARBA00022664"/>
    </source>
</evidence>
<dbReference type="InterPro" id="IPR052191">
    <property type="entry name" value="tRNA_ntf/polyA_polymerase_I"/>
</dbReference>
<feature type="domain" description="Poly A polymerase head" evidence="10">
    <location>
        <begin position="61"/>
        <end position="190"/>
    </location>
</feature>
<dbReference type="SUPFAM" id="SSF81301">
    <property type="entry name" value="Nucleotidyltransferase"/>
    <property type="match status" value="1"/>
</dbReference>
<dbReference type="EC" id="2.7.7.19" evidence="7"/>
<keyword evidence="4 7" id="KW-0067">ATP-binding</keyword>
<dbReference type="Proteomes" id="UP001501565">
    <property type="component" value="Unassembled WGS sequence"/>
</dbReference>
<keyword evidence="6 7" id="KW-0804">Transcription</keyword>
<feature type="domain" description="Polymerase A arginine-rich C-terminal" evidence="11">
    <location>
        <begin position="334"/>
        <end position="448"/>
    </location>
</feature>
<feature type="compositionally biased region" description="Basic residues" evidence="9">
    <location>
        <begin position="436"/>
        <end position="463"/>
    </location>
</feature>
<keyword evidence="5 7" id="KW-0694">RNA-binding</keyword>
<dbReference type="InterPro" id="IPR010206">
    <property type="entry name" value="PolA_pol_I"/>
</dbReference>
<dbReference type="HAMAP" id="MF_00957">
    <property type="entry name" value="PolyA_pol"/>
    <property type="match status" value="1"/>
</dbReference>
<dbReference type="Pfam" id="PF12627">
    <property type="entry name" value="PolyA_pol_RNAbd"/>
    <property type="match status" value="1"/>
</dbReference>
<dbReference type="PANTHER" id="PTHR43051">
    <property type="entry name" value="POLYNUCLEOTIDE ADENYLYLTRANSFERASE FAMILY PROTEIN"/>
    <property type="match status" value="1"/>
</dbReference>
<sequence length="463" mass="52822">MVFKGIKTRVKSLLSRSASQVSEDIRPSIIPRDNHPVSRKLISNNALKVLYRLESAGFQSYLVGGCIRDVLLNHTPKDFDIATNAHPEQIHKLFRNSRLIGRRFKLVHVHFGREIIEVATFRAGHEETKSSAKSATNDSGMLVRDNVYGTVEEDASRRDFTANALYYSVSDFSILDYGQGMDDILSKTLRMIGEPRVRYQEDPVRMLRAVRFAAKLGFTIEAATQEPIADMGVLLANIPSARLFDEVLKLFQSGHAEDSFRLLREHGLFKFLFPETDELLNRDDSGYIEALIQATCKNTDARIRSNKPVTPIFLFAAFLWPKVMEHWAEQKQYMPPVPALTKSAHLTLDAQVKATAIPRRFSTAIKEIWDLQLRLERRNGRKAFQLAEHPRFRAAYDFVLLREQAGEDLSGLGRWWTDFQNSDDQLKQKMVSKTGHPSRTKRSSGNRRNGPKSRKPRKPQSPD</sequence>
<dbReference type="RefSeq" id="WP_344798852.1">
    <property type="nucleotide sequence ID" value="NZ_BAABBN010000007.1"/>
</dbReference>
<evidence type="ECO:0000259" key="10">
    <source>
        <dbReference type="Pfam" id="PF01743"/>
    </source>
</evidence>
<evidence type="ECO:0000256" key="2">
    <source>
        <dbReference type="ARBA" id="ARBA00022679"/>
    </source>
</evidence>
<evidence type="ECO:0000313" key="13">
    <source>
        <dbReference type="EMBL" id="GAA3927529.1"/>
    </source>
</evidence>
<gene>
    <name evidence="7" type="primary">pcnB</name>
    <name evidence="13" type="ORF">GCM10022277_24840</name>
</gene>
<organism evidence="13 14">
    <name type="scientific">Litoribacillus peritrichatus</name>
    <dbReference type="NCBI Taxonomy" id="718191"/>
    <lineage>
        <taxon>Bacteria</taxon>
        <taxon>Pseudomonadati</taxon>
        <taxon>Pseudomonadota</taxon>
        <taxon>Gammaproteobacteria</taxon>
        <taxon>Oceanospirillales</taxon>
        <taxon>Oceanospirillaceae</taxon>
        <taxon>Litoribacillus</taxon>
    </lineage>
</organism>
<evidence type="ECO:0000259" key="11">
    <source>
        <dbReference type="Pfam" id="PF12626"/>
    </source>
</evidence>
<evidence type="ECO:0000259" key="12">
    <source>
        <dbReference type="Pfam" id="PF12627"/>
    </source>
</evidence>
<evidence type="ECO:0000256" key="5">
    <source>
        <dbReference type="ARBA" id="ARBA00022884"/>
    </source>
</evidence>
<dbReference type="InterPro" id="IPR025866">
    <property type="entry name" value="PolyA_pol_arg_C_dom"/>
</dbReference>
<dbReference type="Pfam" id="PF12626">
    <property type="entry name" value="PolyA_pol_arg_C"/>
    <property type="match status" value="1"/>
</dbReference>
<feature type="domain" description="tRNA nucleotidyltransferase/poly(A) polymerase RNA and SrmB- binding" evidence="12">
    <location>
        <begin position="217"/>
        <end position="278"/>
    </location>
</feature>
<evidence type="ECO:0000256" key="7">
    <source>
        <dbReference type="HAMAP-Rule" id="MF_00957"/>
    </source>
</evidence>
<keyword evidence="2 7" id="KW-0808">Transferase</keyword>
<keyword evidence="14" id="KW-1185">Reference proteome</keyword>
<dbReference type="InterPro" id="IPR043519">
    <property type="entry name" value="NT_sf"/>
</dbReference>
<feature type="active site" evidence="7">
    <location>
        <position position="78"/>
    </location>
</feature>
<proteinExistence type="inferred from homology"/>
<keyword evidence="3 7" id="KW-0547">Nucleotide-binding</keyword>
<evidence type="ECO:0000256" key="6">
    <source>
        <dbReference type="ARBA" id="ARBA00023163"/>
    </source>
</evidence>
<feature type="region of interest" description="Disordered" evidence="9">
    <location>
        <begin position="426"/>
        <end position="463"/>
    </location>
</feature>
<dbReference type="GO" id="GO:0016779">
    <property type="term" value="F:nucleotidyltransferase activity"/>
    <property type="evidence" value="ECO:0007669"/>
    <property type="project" value="UniProtKB-KW"/>
</dbReference>
<evidence type="ECO:0000256" key="9">
    <source>
        <dbReference type="SAM" id="MobiDB-lite"/>
    </source>
</evidence>
<feature type="active site" evidence="7">
    <location>
        <position position="80"/>
    </location>
</feature>
<dbReference type="PANTHER" id="PTHR43051:SF1">
    <property type="entry name" value="POLYNUCLEOTIDE ADENYLYLTRANSFERASE FAMILY PROTEIN"/>
    <property type="match status" value="1"/>
</dbReference>
<evidence type="ECO:0000256" key="4">
    <source>
        <dbReference type="ARBA" id="ARBA00022840"/>
    </source>
</evidence>
<comment type="caution">
    <text evidence="13">The sequence shown here is derived from an EMBL/GenBank/DDBJ whole genome shotgun (WGS) entry which is preliminary data.</text>
</comment>
<name>A0ABP7MPG0_9GAMM</name>
<dbReference type="InterPro" id="IPR032828">
    <property type="entry name" value="PolyA_RNA-bd"/>
</dbReference>
<comment type="catalytic activity">
    <reaction evidence="7">
        <text>RNA(n) + ATP = RNA(n)-3'-adenine ribonucleotide + diphosphate</text>
        <dbReference type="Rhea" id="RHEA:11332"/>
        <dbReference type="Rhea" id="RHEA-COMP:14527"/>
        <dbReference type="Rhea" id="RHEA-COMP:17347"/>
        <dbReference type="ChEBI" id="CHEBI:30616"/>
        <dbReference type="ChEBI" id="CHEBI:33019"/>
        <dbReference type="ChEBI" id="CHEBI:140395"/>
        <dbReference type="ChEBI" id="CHEBI:173115"/>
        <dbReference type="EC" id="2.7.7.19"/>
    </reaction>
</comment>
<comment type="similarity">
    <text evidence="7 8">Belongs to the tRNA nucleotidyltransferase/poly(A) polymerase family.</text>
</comment>
<dbReference type="SUPFAM" id="SSF81891">
    <property type="entry name" value="Poly A polymerase C-terminal region-like"/>
    <property type="match status" value="1"/>
</dbReference>
<keyword evidence="13" id="KW-0548">Nucleotidyltransferase</keyword>
<dbReference type="CDD" id="cd05398">
    <property type="entry name" value="NT_ClassII-CCAase"/>
    <property type="match status" value="1"/>
</dbReference>
<dbReference type="Gene3D" id="3.30.460.10">
    <property type="entry name" value="Beta Polymerase, domain 2"/>
    <property type="match status" value="1"/>
</dbReference>
<comment type="function">
    <text evidence="7">Adds poly(A) tail to the 3' end of many RNAs, which usually targets these RNAs for decay. Plays a significant role in the global control of gene expression, through influencing the rate of transcript degradation, and in the general RNA quality control.</text>
</comment>
<protein>
    <recommendedName>
        <fullName evidence="7">Poly(A) polymerase I</fullName>
        <shortName evidence="7">PAP I</shortName>
        <ecNumber evidence="7">2.7.7.19</ecNumber>
    </recommendedName>
</protein>
<evidence type="ECO:0000256" key="8">
    <source>
        <dbReference type="RuleBase" id="RU003953"/>
    </source>
</evidence>
<dbReference type="Pfam" id="PF01743">
    <property type="entry name" value="PolyA_pol"/>
    <property type="match status" value="1"/>
</dbReference>
<reference evidence="14" key="1">
    <citation type="journal article" date="2019" name="Int. J. Syst. Evol. Microbiol.">
        <title>The Global Catalogue of Microorganisms (GCM) 10K type strain sequencing project: providing services to taxonomists for standard genome sequencing and annotation.</title>
        <authorList>
            <consortium name="The Broad Institute Genomics Platform"/>
            <consortium name="The Broad Institute Genome Sequencing Center for Infectious Disease"/>
            <person name="Wu L."/>
            <person name="Ma J."/>
        </authorList>
    </citation>
    <scope>NUCLEOTIDE SEQUENCE [LARGE SCALE GENOMIC DNA]</scope>
    <source>
        <strain evidence="14">JCM 17551</strain>
    </source>
</reference>
<dbReference type="EMBL" id="BAABBN010000007">
    <property type="protein sequence ID" value="GAA3927529.1"/>
    <property type="molecule type" value="Genomic_DNA"/>
</dbReference>
<feature type="active site" evidence="7">
    <location>
        <position position="159"/>
    </location>
</feature>